<evidence type="ECO:0000313" key="7">
    <source>
        <dbReference type="EMBL" id="KAF2159291.1"/>
    </source>
</evidence>
<feature type="compositionally biased region" description="Low complexity" evidence="5">
    <location>
        <begin position="184"/>
        <end position="195"/>
    </location>
</feature>
<protein>
    <recommendedName>
        <fullName evidence="6">RING-type domain-containing protein</fullName>
    </recommendedName>
</protein>
<dbReference type="GeneID" id="54563127"/>
<dbReference type="InterPro" id="IPR017907">
    <property type="entry name" value="Znf_RING_CS"/>
</dbReference>
<dbReference type="InterPro" id="IPR001841">
    <property type="entry name" value="Znf_RING"/>
</dbReference>
<gene>
    <name evidence="7" type="ORF">M409DRAFT_30298</name>
</gene>
<dbReference type="PROSITE" id="PS00518">
    <property type="entry name" value="ZF_RING_1"/>
    <property type="match status" value="1"/>
</dbReference>
<dbReference type="Proteomes" id="UP000799537">
    <property type="component" value="Unassembled WGS sequence"/>
</dbReference>
<accession>A0A6A6BWV4</accession>
<keyword evidence="1" id="KW-0479">Metal-binding</keyword>
<dbReference type="AlphaFoldDB" id="A0A6A6BWV4"/>
<reference evidence="7" key="1">
    <citation type="journal article" date="2020" name="Stud. Mycol.">
        <title>101 Dothideomycetes genomes: a test case for predicting lifestyles and emergence of pathogens.</title>
        <authorList>
            <person name="Haridas S."/>
            <person name="Albert R."/>
            <person name="Binder M."/>
            <person name="Bloem J."/>
            <person name="Labutti K."/>
            <person name="Salamov A."/>
            <person name="Andreopoulos B."/>
            <person name="Baker S."/>
            <person name="Barry K."/>
            <person name="Bills G."/>
            <person name="Bluhm B."/>
            <person name="Cannon C."/>
            <person name="Castanera R."/>
            <person name="Culley D."/>
            <person name="Daum C."/>
            <person name="Ezra D."/>
            <person name="Gonzalez J."/>
            <person name="Henrissat B."/>
            <person name="Kuo A."/>
            <person name="Liang C."/>
            <person name="Lipzen A."/>
            <person name="Lutzoni F."/>
            <person name="Magnuson J."/>
            <person name="Mondo S."/>
            <person name="Nolan M."/>
            <person name="Ohm R."/>
            <person name="Pangilinan J."/>
            <person name="Park H.-J."/>
            <person name="Ramirez L."/>
            <person name="Alfaro M."/>
            <person name="Sun H."/>
            <person name="Tritt A."/>
            <person name="Yoshinaga Y."/>
            <person name="Zwiers L.-H."/>
            <person name="Turgeon B."/>
            <person name="Goodwin S."/>
            <person name="Spatafora J."/>
            <person name="Crous P."/>
            <person name="Grigoriev I."/>
        </authorList>
    </citation>
    <scope>NUCLEOTIDE SEQUENCE</scope>
    <source>
        <strain evidence="7">ATCC 36951</strain>
    </source>
</reference>
<proteinExistence type="predicted"/>
<name>A0A6A6BWV4_ZASCE</name>
<dbReference type="Pfam" id="PF13923">
    <property type="entry name" value="zf-C3HC4_2"/>
    <property type="match status" value="1"/>
</dbReference>
<feature type="compositionally biased region" description="Basic and acidic residues" evidence="5">
    <location>
        <begin position="121"/>
        <end position="133"/>
    </location>
</feature>
<feature type="domain" description="RING-type" evidence="6">
    <location>
        <begin position="70"/>
        <end position="108"/>
    </location>
</feature>
<dbReference type="InterPro" id="IPR013083">
    <property type="entry name" value="Znf_RING/FYVE/PHD"/>
</dbReference>
<evidence type="ECO:0000256" key="3">
    <source>
        <dbReference type="ARBA" id="ARBA00022833"/>
    </source>
</evidence>
<dbReference type="SMART" id="SM00184">
    <property type="entry name" value="RING"/>
    <property type="match status" value="1"/>
</dbReference>
<evidence type="ECO:0000256" key="5">
    <source>
        <dbReference type="SAM" id="MobiDB-lite"/>
    </source>
</evidence>
<evidence type="ECO:0000256" key="1">
    <source>
        <dbReference type="ARBA" id="ARBA00022723"/>
    </source>
</evidence>
<dbReference type="OrthoDB" id="6105938at2759"/>
<dbReference type="RefSeq" id="XP_033660180.1">
    <property type="nucleotide sequence ID" value="XM_033809855.1"/>
</dbReference>
<keyword evidence="2 4" id="KW-0863">Zinc-finger</keyword>
<organism evidence="7 8">
    <name type="scientific">Zasmidium cellare ATCC 36951</name>
    <dbReference type="NCBI Taxonomy" id="1080233"/>
    <lineage>
        <taxon>Eukaryota</taxon>
        <taxon>Fungi</taxon>
        <taxon>Dikarya</taxon>
        <taxon>Ascomycota</taxon>
        <taxon>Pezizomycotina</taxon>
        <taxon>Dothideomycetes</taxon>
        <taxon>Dothideomycetidae</taxon>
        <taxon>Mycosphaerellales</taxon>
        <taxon>Mycosphaerellaceae</taxon>
        <taxon>Zasmidium</taxon>
    </lineage>
</organism>
<feature type="region of interest" description="Disordered" evidence="5">
    <location>
        <begin position="118"/>
        <end position="142"/>
    </location>
</feature>
<dbReference type="GO" id="GO:0008270">
    <property type="term" value="F:zinc ion binding"/>
    <property type="evidence" value="ECO:0007669"/>
    <property type="project" value="UniProtKB-KW"/>
</dbReference>
<evidence type="ECO:0000256" key="2">
    <source>
        <dbReference type="ARBA" id="ARBA00022771"/>
    </source>
</evidence>
<evidence type="ECO:0000256" key="4">
    <source>
        <dbReference type="PROSITE-ProRule" id="PRU00175"/>
    </source>
</evidence>
<evidence type="ECO:0000259" key="6">
    <source>
        <dbReference type="PROSITE" id="PS50089"/>
    </source>
</evidence>
<feature type="region of interest" description="Disordered" evidence="5">
    <location>
        <begin position="169"/>
        <end position="239"/>
    </location>
</feature>
<dbReference type="SUPFAM" id="SSF57850">
    <property type="entry name" value="RING/U-box"/>
    <property type="match status" value="1"/>
</dbReference>
<dbReference type="PANTHER" id="PTHR15315:SF26">
    <property type="entry name" value="E3 UBIQUITIN-PROTEIN LIGASE NRDP1"/>
    <property type="match status" value="1"/>
</dbReference>
<feature type="compositionally biased region" description="Polar residues" evidence="5">
    <location>
        <begin position="196"/>
        <end position="209"/>
    </location>
</feature>
<dbReference type="PROSITE" id="PS50089">
    <property type="entry name" value="ZF_RING_2"/>
    <property type="match status" value="1"/>
</dbReference>
<sequence length="397" mass="45167">MSKKCVFNMLVLQPIQIQTNLAPSETSHSLLYQTDSTEPFYHRTPPPSLEELQFFGLKAGDKSKCQDQLCAVCFGPFQNPVVTRCQHTFCFGCIYEWFGGSTACPKCTGDLYQPRKLRQQPSREIHPAERPGPVEDSQWKLPSPTTVTTVKATFKAHIKKPSTEQKLLVKKARSSGHLQIPQPSHQHSYSDRSSSATQQQRNKSFTSSLRKGHARGGSRHSSLPSYMKRTNPPPQPTHNLDYTYQEPIIVHSPQDADAPPNDPIDLDASVVELYSTCTKYLERTQQAAAPTTEQSVHLVHVNSEEILADMWMVSKASGQDAYLSIRCKAIAKCVWREWEEYLRRMEGSLLMGQELWWGLHRNFERTVVEYGWVEDWMELPGEFVELLERVMAVAGQR</sequence>
<keyword evidence="3" id="KW-0862">Zinc</keyword>
<dbReference type="EMBL" id="ML993640">
    <property type="protein sequence ID" value="KAF2159291.1"/>
    <property type="molecule type" value="Genomic_DNA"/>
</dbReference>
<evidence type="ECO:0000313" key="8">
    <source>
        <dbReference type="Proteomes" id="UP000799537"/>
    </source>
</evidence>
<keyword evidence="8" id="KW-1185">Reference proteome</keyword>
<dbReference type="PANTHER" id="PTHR15315">
    <property type="entry name" value="RING FINGER PROTEIN 41, 151"/>
    <property type="match status" value="1"/>
</dbReference>
<dbReference type="Gene3D" id="3.30.40.10">
    <property type="entry name" value="Zinc/RING finger domain, C3HC4 (zinc finger)"/>
    <property type="match status" value="1"/>
</dbReference>